<protein>
    <recommendedName>
        <fullName evidence="2">RQC domain-containing protein</fullName>
    </recommendedName>
</protein>
<dbReference type="Proteomes" id="UP001148614">
    <property type="component" value="Unassembled WGS sequence"/>
</dbReference>
<name>A0A9W8N6A3_9PEZI</name>
<dbReference type="AlphaFoldDB" id="A0A9W8N6A3"/>
<dbReference type="GO" id="GO:0006281">
    <property type="term" value="P:DNA repair"/>
    <property type="evidence" value="ECO:0007669"/>
    <property type="project" value="InterPro"/>
</dbReference>
<dbReference type="GO" id="GO:0043138">
    <property type="term" value="F:3'-5' DNA helicase activity"/>
    <property type="evidence" value="ECO:0007669"/>
    <property type="project" value="InterPro"/>
</dbReference>
<evidence type="ECO:0000313" key="3">
    <source>
        <dbReference type="EMBL" id="KAJ3558134.1"/>
    </source>
</evidence>
<feature type="domain" description="RQC" evidence="2">
    <location>
        <begin position="2"/>
        <end position="67"/>
    </location>
</feature>
<dbReference type="Gene3D" id="1.10.10.10">
    <property type="entry name" value="Winged helix-like DNA-binding domain superfamily/Winged helix DNA-binding domain"/>
    <property type="match status" value="1"/>
</dbReference>
<reference evidence="3" key="1">
    <citation type="submission" date="2022-07" db="EMBL/GenBank/DDBJ databases">
        <title>Genome Sequence of Xylaria arbuscula.</title>
        <authorList>
            <person name="Buettner E."/>
        </authorList>
    </citation>
    <scope>NUCLEOTIDE SEQUENCE</scope>
    <source>
        <strain evidence="3">VT107</strain>
    </source>
</reference>
<dbReference type="GO" id="GO:0006260">
    <property type="term" value="P:DNA replication"/>
    <property type="evidence" value="ECO:0007669"/>
    <property type="project" value="InterPro"/>
</dbReference>
<feature type="compositionally biased region" description="Acidic residues" evidence="1">
    <location>
        <begin position="100"/>
        <end position="111"/>
    </location>
</feature>
<dbReference type="InterPro" id="IPR036388">
    <property type="entry name" value="WH-like_DNA-bd_sf"/>
</dbReference>
<feature type="region of interest" description="Disordered" evidence="1">
    <location>
        <begin position="63"/>
        <end position="123"/>
    </location>
</feature>
<comment type="caution">
    <text evidence="3">The sequence shown here is derived from an EMBL/GenBank/DDBJ whole genome shotgun (WGS) entry which is preliminary data.</text>
</comment>
<evidence type="ECO:0000256" key="1">
    <source>
        <dbReference type="SAM" id="MobiDB-lite"/>
    </source>
</evidence>
<evidence type="ECO:0000313" key="4">
    <source>
        <dbReference type="Proteomes" id="UP001148614"/>
    </source>
</evidence>
<organism evidence="3 4">
    <name type="scientific">Xylaria arbuscula</name>
    <dbReference type="NCBI Taxonomy" id="114810"/>
    <lineage>
        <taxon>Eukaryota</taxon>
        <taxon>Fungi</taxon>
        <taxon>Dikarya</taxon>
        <taxon>Ascomycota</taxon>
        <taxon>Pezizomycotina</taxon>
        <taxon>Sordariomycetes</taxon>
        <taxon>Xylariomycetidae</taxon>
        <taxon>Xylariales</taxon>
        <taxon>Xylariaceae</taxon>
        <taxon>Xylaria</taxon>
    </lineage>
</organism>
<accession>A0A9W8N6A3</accession>
<dbReference type="Pfam" id="PF09382">
    <property type="entry name" value="RQC"/>
    <property type="match status" value="1"/>
</dbReference>
<dbReference type="EMBL" id="JANPWZ010002518">
    <property type="protein sequence ID" value="KAJ3558134.1"/>
    <property type="molecule type" value="Genomic_DNA"/>
</dbReference>
<feature type="compositionally biased region" description="Polar residues" evidence="1">
    <location>
        <begin position="63"/>
        <end position="77"/>
    </location>
</feature>
<dbReference type="InterPro" id="IPR018982">
    <property type="entry name" value="RQC_domain"/>
</dbReference>
<gene>
    <name evidence="3" type="ORF">NPX13_g9780</name>
</gene>
<proteinExistence type="predicted"/>
<evidence type="ECO:0000259" key="2">
    <source>
        <dbReference type="Pfam" id="PF09382"/>
    </source>
</evidence>
<sequence>MYHGIAKHIAKHDIHRILSRLTADDALKEENIVYRSSGIATQYLRLGPQAHSFLSGERNLTLATTSKGESDQNTPSTLEKLPGRITAQPTERKVRFAAELNDDQDDQDDTGEVSKYFRKSTRS</sequence>
<keyword evidence="4" id="KW-1185">Reference proteome</keyword>